<accession>A0A644VCH7</accession>
<proteinExistence type="predicted"/>
<protein>
    <submittedName>
        <fullName evidence="1">Uncharacterized protein</fullName>
    </submittedName>
</protein>
<sequence length="289" mass="33278">MKTWLILSVALLCAHGFSPFAAFAGMPYEVVMVKGKIYYQNKELKRGDKLMLADLDRKENMDMEYSNFTFVSNSDEVHLLDVGRRKIIPVSARINKQGRDLMLATRGIKYIRSDFEFRRAFSPENGVLTLLAEDTLICTGLKEYRFSQDSRLIAAYHWNGIEIKQEIGHNDTLFLTRRQLFSINTPEGNVQINSFDVDKISLLIANAPPANDIQNLPDIQPFSLYFLNDIIQYYAQVRHEGIGMDINTVLNLIMPGLIGSRQIQREIGFLNEEEAKQWLETRIKNVFFQ</sequence>
<reference evidence="1" key="1">
    <citation type="submission" date="2019-08" db="EMBL/GenBank/DDBJ databases">
        <authorList>
            <person name="Kucharzyk K."/>
            <person name="Murdoch R.W."/>
            <person name="Higgins S."/>
            <person name="Loffler F."/>
        </authorList>
    </citation>
    <scope>NUCLEOTIDE SEQUENCE</scope>
</reference>
<organism evidence="1">
    <name type="scientific">bioreactor metagenome</name>
    <dbReference type="NCBI Taxonomy" id="1076179"/>
    <lineage>
        <taxon>unclassified sequences</taxon>
        <taxon>metagenomes</taxon>
        <taxon>ecological metagenomes</taxon>
    </lineage>
</organism>
<evidence type="ECO:0000313" key="1">
    <source>
        <dbReference type="EMBL" id="MPL89038.1"/>
    </source>
</evidence>
<dbReference type="EMBL" id="VSSQ01000271">
    <property type="protein sequence ID" value="MPL89038.1"/>
    <property type="molecule type" value="Genomic_DNA"/>
</dbReference>
<gene>
    <name evidence="1" type="ORF">SDC9_35069</name>
</gene>
<name>A0A644VCH7_9ZZZZ</name>
<dbReference type="AlphaFoldDB" id="A0A644VCH7"/>
<comment type="caution">
    <text evidence="1">The sequence shown here is derived from an EMBL/GenBank/DDBJ whole genome shotgun (WGS) entry which is preliminary data.</text>
</comment>